<feature type="compositionally biased region" description="Basic and acidic residues" evidence="1">
    <location>
        <begin position="228"/>
        <end position="244"/>
    </location>
</feature>
<feature type="compositionally biased region" description="Basic and acidic residues" evidence="1">
    <location>
        <begin position="205"/>
        <end position="221"/>
    </location>
</feature>
<proteinExistence type="predicted"/>
<evidence type="ECO:0000313" key="3">
    <source>
        <dbReference type="Proteomes" id="UP000266841"/>
    </source>
</evidence>
<comment type="caution">
    <text evidence="2">The sequence shown here is derived from an EMBL/GenBank/DDBJ whole genome shotgun (WGS) entry which is preliminary data.</text>
</comment>
<evidence type="ECO:0000313" key="2">
    <source>
        <dbReference type="EMBL" id="EJK53581.1"/>
    </source>
</evidence>
<feature type="compositionally biased region" description="Basic and acidic residues" evidence="1">
    <location>
        <begin position="149"/>
        <end position="165"/>
    </location>
</feature>
<accession>K0RXK4</accession>
<feature type="region of interest" description="Disordered" evidence="1">
    <location>
        <begin position="1"/>
        <end position="301"/>
    </location>
</feature>
<dbReference type="EMBL" id="AGNL01037503">
    <property type="protein sequence ID" value="EJK53581.1"/>
    <property type="molecule type" value="Genomic_DNA"/>
</dbReference>
<dbReference type="AlphaFoldDB" id="K0RXK4"/>
<gene>
    <name evidence="2" type="ORF">THAOC_26954</name>
</gene>
<name>K0RXK4_THAOC</name>
<evidence type="ECO:0000256" key="1">
    <source>
        <dbReference type="SAM" id="MobiDB-lite"/>
    </source>
</evidence>
<organism evidence="2 3">
    <name type="scientific">Thalassiosira oceanica</name>
    <name type="common">Marine diatom</name>
    <dbReference type="NCBI Taxonomy" id="159749"/>
    <lineage>
        <taxon>Eukaryota</taxon>
        <taxon>Sar</taxon>
        <taxon>Stramenopiles</taxon>
        <taxon>Ochrophyta</taxon>
        <taxon>Bacillariophyta</taxon>
        <taxon>Coscinodiscophyceae</taxon>
        <taxon>Thalassiosirophycidae</taxon>
        <taxon>Thalassiosirales</taxon>
        <taxon>Thalassiosiraceae</taxon>
        <taxon>Thalassiosira</taxon>
    </lineage>
</organism>
<sequence length="340" mass="37057">RQGARGRGGLSLLVLRTTGRDEPDQQGRVRPRGSAEGAGRGGDQERLAGRRRRRRGRHQVRQRRAGGGRVLRGAEDPEDAAGDRGAARAGVPAGQLPDAGARSEEAQESQPRVGVPRPRRRRHQAQARVVHPPRRARGVLGPAQGRPHRGADRRLPTDHDLRDGGTVRGHRQGRERGPKRRHTRRSEDGPPDLLRHQLLPGSVRVESRERADTERPQEADRAQGGLQEDQRLDTELGPPRDHAHVLAVPGDGPLRAAAGSQEGALGRRAASASGSHRRGRGHGEGRVVRRTSHNGLPGMQRCFEVGPVQRLRRQGVGGRSGQVVRGRREKGEEIGKEMTG</sequence>
<dbReference type="Proteomes" id="UP000266841">
    <property type="component" value="Unassembled WGS sequence"/>
</dbReference>
<feature type="compositionally biased region" description="Basic residues" evidence="1">
    <location>
        <begin position="168"/>
        <end position="184"/>
    </location>
</feature>
<feature type="non-terminal residue" evidence="2">
    <location>
        <position position="1"/>
    </location>
</feature>
<feature type="compositionally biased region" description="Basic residues" evidence="1">
    <location>
        <begin position="49"/>
        <end position="66"/>
    </location>
</feature>
<reference evidence="2 3" key="1">
    <citation type="journal article" date="2012" name="Genome Biol.">
        <title>Genome and low-iron response of an oceanic diatom adapted to chronic iron limitation.</title>
        <authorList>
            <person name="Lommer M."/>
            <person name="Specht M."/>
            <person name="Roy A.S."/>
            <person name="Kraemer L."/>
            <person name="Andreson R."/>
            <person name="Gutowska M.A."/>
            <person name="Wolf J."/>
            <person name="Bergner S.V."/>
            <person name="Schilhabel M.B."/>
            <person name="Klostermeier U.C."/>
            <person name="Beiko R.G."/>
            <person name="Rosenstiel P."/>
            <person name="Hippler M."/>
            <person name="Laroche J."/>
        </authorList>
    </citation>
    <scope>NUCLEOTIDE SEQUENCE [LARGE SCALE GENOMIC DNA]</scope>
    <source>
        <strain evidence="2 3">CCMP1005</strain>
    </source>
</reference>
<keyword evidence="3" id="KW-1185">Reference proteome</keyword>
<feature type="region of interest" description="Disordered" evidence="1">
    <location>
        <begin position="313"/>
        <end position="340"/>
    </location>
</feature>
<feature type="compositionally biased region" description="Basic and acidic residues" evidence="1">
    <location>
        <begin position="18"/>
        <end position="27"/>
    </location>
</feature>
<protein>
    <submittedName>
        <fullName evidence="2">Uncharacterized protein</fullName>
    </submittedName>
</protein>
<feature type="compositionally biased region" description="Low complexity" evidence="1">
    <location>
        <begin position="262"/>
        <end position="274"/>
    </location>
</feature>
<feature type="compositionally biased region" description="Basic residues" evidence="1">
    <location>
        <begin position="117"/>
        <end position="137"/>
    </location>
</feature>
<feature type="compositionally biased region" description="Basic and acidic residues" evidence="1">
    <location>
        <begin position="329"/>
        <end position="340"/>
    </location>
</feature>